<dbReference type="Pfam" id="PF10636">
    <property type="entry name" value="hemP"/>
    <property type="match status" value="1"/>
</dbReference>
<protein>
    <submittedName>
        <fullName evidence="1">Hemin uptake protein HemP</fullName>
    </submittedName>
</protein>
<organism evidence="1 2">
    <name type="scientific">Gemmobacter fulvus</name>
    <dbReference type="NCBI Taxonomy" id="2840474"/>
    <lineage>
        <taxon>Bacteria</taxon>
        <taxon>Pseudomonadati</taxon>
        <taxon>Pseudomonadota</taxon>
        <taxon>Alphaproteobacteria</taxon>
        <taxon>Rhodobacterales</taxon>
        <taxon>Paracoccaceae</taxon>
        <taxon>Gemmobacter</taxon>
    </lineage>
</organism>
<accession>A0A975S0B8</accession>
<gene>
    <name evidence="1" type="ORF">KM031_14145</name>
</gene>
<dbReference type="AlphaFoldDB" id="A0A975S0B8"/>
<reference evidence="1" key="1">
    <citation type="submission" date="2021-06" db="EMBL/GenBank/DDBJ databases">
        <title>Direct submission.</title>
        <authorList>
            <person name="Lee C.-S."/>
            <person name="Jin L."/>
        </authorList>
    </citation>
    <scope>NUCLEOTIDE SEQUENCE</scope>
    <source>
        <strain evidence="1">Con5</strain>
    </source>
</reference>
<sequence length="53" mass="5784">MNMHVETFGLLADTTPCHDATNLTEGGNLARIILNGQVYSLRITRAGKLILTK</sequence>
<dbReference type="EMBL" id="CP076361">
    <property type="protein sequence ID" value="QWK89959.1"/>
    <property type="molecule type" value="Genomic_DNA"/>
</dbReference>
<name>A0A975S0B8_9RHOB</name>
<evidence type="ECO:0000313" key="2">
    <source>
        <dbReference type="Proteomes" id="UP000679352"/>
    </source>
</evidence>
<dbReference type="InterPro" id="IPR019600">
    <property type="entry name" value="Hemin_uptake_protein_HemP"/>
</dbReference>
<evidence type="ECO:0000313" key="1">
    <source>
        <dbReference type="EMBL" id="QWK89959.1"/>
    </source>
</evidence>
<dbReference type="Proteomes" id="UP000679352">
    <property type="component" value="Chromosome"/>
</dbReference>
<dbReference type="KEGG" id="gfu:KM031_14145"/>
<keyword evidence="2" id="KW-1185">Reference proteome</keyword>
<dbReference type="Gene3D" id="2.10.70.10">
    <property type="entry name" value="Complement Module, domain 1"/>
    <property type="match status" value="1"/>
</dbReference>
<proteinExistence type="predicted"/>
<dbReference type="RefSeq" id="WP_215506817.1">
    <property type="nucleotide sequence ID" value="NZ_CP076361.1"/>
</dbReference>